<dbReference type="GO" id="GO:1990817">
    <property type="term" value="F:poly(A) RNA polymerase activity"/>
    <property type="evidence" value="ECO:0007669"/>
    <property type="project" value="UniProtKB-EC"/>
</dbReference>
<dbReference type="SUPFAM" id="SSF81631">
    <property type="entry name" value="PAP/OAS1 substrate-binding domain"/>
    <property type="match status" value="1"/>
</dbReference>
<organism evidence="8 9">
    <name type="scientific">Aureobasidium melanogenum</name>
    <name type="common">Aureobasidium pullulans var. melanogenum</name>
    <dbReference type="NCBI Taxonomy" id="46634"/>
    <lineage>
        <taxon>Eukaryota</taxon>
        <taxon>Fungi</taxon>
        <taxon>Dikarya</taxon>
        <taxon>Ascomycota</taxon>
        <taxon>Pezizomycotina</taxon>
        <taxon>Dothideomycetes</taxon>
        <taxon>Dothideomycetidae</taxon>
        <taxon>Dothideales</taxon>
        <taxon>Saccotheciaceae</taxon>
        <taxon>Aureobasidium</taxon>
    </lineage>
</organism>
<dbReference type="PANTHER" id="PTHR23092:SF15">
    <property type="entry name" value="INACTIVE NON-CANONICAL POLY(A) RNA POLYMERASE PROTEIN TRF4-2-RELATED"/>
    <property type="match status" value="1"/>
</dbReference>
<dbReference type="Proteomes" id="UP000779574">
    <property type="component" value="Unassembled WGS sequence"/>
</dbReference>
<gene>
    <name evidence="8" type="ORF">KCU76_g4136</name>
</gene>
<feature type="domain" description="Poly(A) RNA polymerase mitochondrial-like central palm" evidence="7">
    <location>
        <begin position="414"/>
        <end position="556"/>
    </location>
</feature>
<evidence type="ECO:0000313" key="8">
    <source>
        <dbReference type="EMBL" id="KAG9695923.1"/>
    </source>
</evidence>
<dbReference type="GO" id="GO:0005730">
    <property type="term" value="C:nucleolus"/>
    <property type="evidence" value="ECO:0007669"/>
    <property type="project" value="TreeGrafter"/>
</dbReference>
<feature type="compositionally biased region" description="Basic and acidic residues" evidence="5">
    <location>
        <begin position="876"/>
        <end position="898"/>
    </location>
</feature>
<dbReference type="GO" id="GO:0043634">
    <property type="term" value="P:polyadenylation-dependent ncRNA catabolic process"/>
    <property type="evidence" value="ECO:0007669"/>
    <property type="project" value="TreeGrafter"/>
</dbReference>
<feature type="region of interest" description="Disordered" evidence="5">
    <location>
        <begin position="746"/>
        <end position="941"/>
    </location>
</feature>
<feature type="domain" description="PAP-associated" evidence="6">
    <location>
        <begin position="618"/>
        <end position="674"/>
    </location>
</feature>
<dbReference type="SUPFAM" id="SSF81301">
    <property type="entry name" value="Nucleotidyltransferase"/>
    <property type="match status" value="1"/>
</dbReference>
<name>A0A9P8EPK5_AURME</name>
<sequence length="941" mass="104849">MDHYEPSSRNQRTHPQRDRPPPPSYHDAPPPPSGPRDMFQFRGAAARPPADNYRPGPRRDGFNFSAGNNAPSFAPSNNYPGARRAPPQDARRNGQRRGRGRVAPRRFGPKPAHERDLMRHQREPTPDQLEGMNENRESRFKVLDDLSDSDSEDGDGAMDTETEAHHPTDAPTQPSSINRDSHSDDSEDEHPRAKRARVKSKSPESEQAKPKWSNPDPYTVLPPPGESETKKKDVVKLIRKAKIEAAKPAAPAAEGADFISLNFDDDFAQDDSEDEGGISLSASVGGEPPLPQKPSFSHLDHLHPDRNIAPPARVEESQGVNMSAPVPLPRLDVWPPPADVHGDPSGRSQYHTGLQRQEAKDAVAPVRKENNKKRKRRDDVTLGDTIEEWKAPEGTDPAPWFANKLQGHRAEQWLHNEILDFYDYVKPRDFENQVREDLVKRIESAVRKSFPDLNVRAFGSFASGLYLPTADMDLVACSTRFLNGGYANPQPTKSWMYKFANCLKRAGIAIESSVTVIASSRVPLVKFVEKVTGLRVDVSFENDSGLLANNTFQVWKERYPAMPIIVSLIKQFLVMRDFSEVFSGGLGGYSVICLTITLLRVLEDRNGVDWDPMQSLDTVLMTFFVYYGRDFDVHNHGIQMEPWNIVTKKSWRNAKGQPSKHDRLLIIDPNNYNNDISGGSSSVMKIFERFANAFRELNICMSDAEDSHKDSGDVISILERVWGGNYALFEAQRSRLRAVWQQNMASGSNFPRGNNKNQGGNGHGGNYQGKPGNHPSGNQGNQNNQPKQGKRPADGDSKPNKKQKMNTDNEKKRAPLHTEYDDPSGEVTAELSGPAGAVGKRKKSSDATTGAPQPDQHALQSLSNNQGATPGASKKAKTETGDEKDERQKIHEEKDRAKTFKKNHPGVTGIPDRMDKALFKQLTKKHGKDTKPKPKSKKKHN</sequence>
<dbReference type="PANTHER" id="PTHR23092">
    <property type="entry name" value="POLY(A) RNA POLYMERASE"/>
    <property type="match status" value="1"/>
</dbReference>
<protein>
    <recommendedName>
        <fullName evidence="2">polynucleotide adenylyltransferase</fullName>
        <ecNumber evidence="2">2.7.7.19</ecNumber>
    </recommendedName>
</protein>
<feature type="compositionally biased region" description="Acidic residues" evidence="5">
    <location>
        <begin position="145"/>
        <end position="161"/>
    </location>
</feature>
<dbReference type="EMBL" id="JAHFXF010000117">
    <property type="protein sequence ID" value="KAG9695923.1"/>
    <property type="molecule type" value="Genomic_DNA"/>
</dbReference>
<feature type="compositionally biased region" description="Basic and acidic residues" evidence="5">
    <location>
        <begin position="133"/>
        <end position="144"/>
    </location>
</feature>
<dbReference type="InterPro" id="IPR045862">
    <property type="entry name" value="Trf4-like"/>
</dbReference>
<dbReference type="InterPro" id="IPR054708">
    <property type="entry name" value="MTPAP-like_central"/>
</dbReference>
<feature type="region of interest" description="Disordered" evidence="5">
    <location>
        <begin position="264"/>
        <end position="379"/>
    </location>
</feature>
<dbReference type="GO" id="GO:0046872">
    <property type="term" value="F:metal ion binding"/>
    <property type="evidence" value="ECO:0007669"/>
    <property type="project" value="UniProtKB-KW"/>
</dbReference>
<accession>A0A9P8EPK5</accession>
<reference evidence="8" key="1">
    <citation type="journal article" date="2021" name="J Fungi (Basel)">
        <title>Virulence traits and population genomics of the black yeast Aureobasidium melanogenum.</title>
        <authorList>
            <person name="Cernosa A."/>
            <person name="Sun X."/>
            <person name="Gostincar C."/>
            <person name="Fang C."/>
            <person name="Gunde-Cimerman N."/>
            <person name="Song Z."/>
        </authorList>
    </citation>
    <scope>NUCLEOTIDE SEQUENCE</scope>
    <source>
        <strain evidence="8">EXF-9911</strain>
    </source>
</reference>
<feature type="compositionally biased region" description="Basic residues" evidence="5">
    <location>
        <begin position="922"/>
        <end position="941"/>
    </location>
</feature>
<evidence type="ECO:0000259" key="6">
    <source>
        <dbReference type="Pfam" id="PF03828"/>
    </source>
</evidence>
<dbReference type="GO" id="GO:0031123">
    <property type="term" value="P:RNA 3'-end processing"/>
    <property type="evidence" value="ECO:0007669"/>
    <property type="project" value="TreeGrafter"/>
</dbReference>
<feature type="compositionally biased region" description="Low complexity" evidence="5">
    <location>
        <begin position="768"/>
        <end position="787"/>
    </location>
</feature>
<feature type="compositionally biased region" description="Basic and acidic residues" evidence="5">
    <location>
        <begin position="111"/>
        <end position="125"/>
    </location>
</feature>
<feature type="compositionally biased region" description="Polar residues" evidence="5">
    <location>
        <begin position="858"/>
        <end position="868"/>
    </location>
</feature>
<evidence type="ECO:0000256" key="5">
    <source>
        <dbReference type="SAM" id="MobiDB-lite"/>
    </source>
</evidence>
<keyword evidence="3" id="KW-0479">Metal-binding</keyword>
<feature type="compositionally biased region" description="Polar residues" evidence="5">
    <location>
        <begin position="65"/>
        <end position="79"/>
    </location>
</feature>
<dbReference type="GO" id="GO:0031499">
    <property type="term" value="C:TRAMP complex"/>
    <property type="evidence" value="ECO:0007669"/>
    <property type="project" value="TreeGrafter"/>
</dbReference>
<feature type="compositionally biased region" description="Basic residues" evidence="5">
    <location>
        <begin position="93"/>
        <end position="108"/>
    </location>
</feature>
<feature type="region of interest" description="Disordered" evidence="5">
    <location>
        <begin position="1"/>
        <end position="232"/>
    </location>
</feature>
<dbReference type="InterPro" id="IPR002058">
    <property type="entry name" value="PAP_assoc"/>
</dbReference>
<dbReference type="Gene3D" id="1.10.1410.10">
    <property type="match status" value="1"/>
</dbReference>
<comment type="caution">
    <text evidence="8">The sequence shown here is derived from an EMBL/GenBank/DDBJ whole genome shotgun (WGS) entry which is preliminary data.</text>
</comment>
<keyword evidence="4" id="KW-0460">Magnesium</keyword>
<feature type="compositionally biased region" description="Pro residues" evidence="5">
    <location>
        <begin position="21"/>
        <end position="34"/>
    </location>
</feature>
<evidence type="ECO:0000313" key="9">
    <source>
        <dbReference type="Proteomes" id="UP000779574"/>
    </source>
</evidence>
<feature type="non-terminal residue" evidence="8">
    <location>
        <position position="1"/>
    </location>
</feature>
<feature type="compositionally biased region" description="Acidic residues" evidence="5">
    <location>
        <begin position="264"/>
        <end position="276"/>
    </location>
</feature>
<feature type="compositionally biased region" description="Basic and acidic residues" evidence="5">
    <location>
        <begin position="357"/>
        <end position="369"/>
    </location>
</feature>
<evidence type="ECO:0000259" key="7">
    <source>
        <dbReference type="Pfam" id="PF22600"/>
    </source>
</evidence>
<dbReference type="Pfam" id="PF03828">
    <property type="entry name" value="PAP_assoc"/>
    <property type="match status" value="1"/>
</dbReference>
<evidence type="ECO:0000256" key="1">
    <source>
        <dbReference type="ARBA" id="ARBA00008593"/>
    </source>
</evidence>
<feature type="compositionally biased region" description="Basic and acidic residues" evidence="5">
    <location>
        <begin position="791"/>
        <end position="820"/>
    </location>
</feature>
<dbReference type="GO" id="GO:0003729">
    <property type="term" value="F:mRNA binding"/>
    <property type="evidence" value="ECO:0007669"/>
    <property type="project" value="TreeGrafter"/>
</dbReference>
<evidence type="ECO:0000256" key="4">
    <source>
        <dbReference type="ARBA" id="ARBA00022842"/>
    </source>
</evidence>
<evidence type="ECO:0000256" key="2">
    <source>
        <dbReference type="ARBA" id="ARBA00012388"/>
    </source>
</evidence>
<proteinExistence type="inferred from homology"/>
<dbReference type="AlphaFoldDB" id="A0A9P8EPK5"/>
<evidence type="ECO:0000256" key="3">
    <source>
        <dbReference type="ARBA" id="ARBA00022723"/>
    </source>
</evidence>
<dbReference type="InterPro" id="IPR043519">
    <property type="entry name" value="NT_sf"/>
</dbReference>
<dbReference type="GO" id="GO:0010605">
    <property type="term" value="P:negative regulation of macromolecule metabolic process"/>
    <property type="evidence" value="ECO:0007669"/>
    <property type="project" value="UniProtKB-ARBA"/>
</dbReference>
<dbReference type="OrthoDB" id="273917at2759"/>
<dbReference type="Pfam" id="PF22600">
    <property type="entry name" value="MTPAP-like_central"/>
    <property type="match status" value="1"/>
</dbReference>
<dbReference type="Gene3D" id="3.30.460.10">
    <property type="entry name" value="Beta Polymerase, domain 2"/>
    <property type="match status" value="1"/>
</dbReference>
<reference evidence="8" key="2">
    <citation type="submission" date="2021-08" db="EMBL/GenBank/DDBJ databases">
        <authorList>
            <person name="Gostincar C."/>
            <person name="Sun X."/>
            <person name="Song Z."/>
            <person name="Gunde-Cimerman N."/>
        </authorList>
    </citation>
    <scope>NUCLEOTIDE SEQUENCE</scope>
    <source>
        <strain evidence="8">EXF-9911</strain>
    </source>
</reference>
<comment type="similarity">
    <text evidence="1">Belongs to the DNA polymerase type-B-like family.</text>
</comment>
<dbReference type="CDD" id="cd05402">
    <property type="entry name" value="NT_PAP_TUTase"/>
    <property type="match status" value="1"/>
</dbReference>
<dbReference type="EC" id="2.7.7.19" evidence="2"/>
<feature type="compositionally biased region" description="Polar residues" evidence="5">
    <location>
        <begin position="346"/>
        <end position="355"/>
    </location>
</feature>